<evidence type="ECO:0000256" key="7">
    <source>
        <dbReference type="ARBA" id="ARBA00023180"/>
    </source>
</evidence>
<organism evidence="10 11">
    <name type="scientific">Marmota monax</name>
    <name type="common">Woodchuck</name>
    <dbReference type="NCBI Taxonomy" id="9995"/>
    <lineage>
        <taxon>Eukaryota</taxon>
        <taxon>Metazoa</taxon>
        <taxon>Chordata</taxon>
        <taxon>Craniata</taxon>
        <taxon>Vertebrata</taxon>
        <taxon>Euteleostomi</taxon>
        <taxon>Mammalia</taxon>
        <taxon>Eutheria</taxon>
        <taxon>Euarchontoglires</taxon>
        <taxon>Glires</taxon>
        <taxon>Rodentia</taxon>
        <taxon>Sciuromorpha</taxon>
        <taxon>Sciuridae</taxon>
        <taxon>Xerinae</taxon>
        <taxon>Marmotini</taxon>
        <taxon>Marmota</taxon>
    </lineage>
</organism>
<dbReference type="PANTHER" id="PTHR12185">
    <property type="entry name" value="SID1 TRANSMEMBRANE FAMILY MEMEBER"/>
    <property type="match status" value="1"/>
</dbReference>
<evidence type="ECO:0000256" key="5">
    <source>
        <dbReference type="ARBA" id="ARBA00022989"/>
    </source>
</evidence>
<evidence type="ECO:0000256" key="6">
    <source>
        <dbReference type="ARBA" id="ARBA00023136"/>
    </source>
</evidence>
<evidence type="ECO:0000313" key="11">
    <source>
        <dbReference type="Proteomes" id="UP000335636"/>
    </source>
</evidence>
<evidence type="ECO:0000313" key="9">
    <source>
        <dbReference type="EMBL" id="KAF7483609.1"/>
    </source>
</evidence>
<evidence type="ECO:0000256" key="8">
    <source>
        <dbReference type="SAM" id="SignalP"/>
    </source>
</evidence>
<keyword evidence="11" id="KW-1185">Reference proteome</keyword>
<dbReference type="GO" id="GO:0051033">
    <property type="term" value="F:RNA transmembrane transporter activity"/>
    <property type="evidence" value="ECO:0007669"/>
    <property type="project" value="TreeGrafter"/>
</dbReference>
<keyword evidence="3" id="KW-0812">Transmembrane</keyword>
<evidence type="ECO:0000256" key="1">
    <source>
        <dbReference type="ARBA" id="ARBA00004141"/>
    </source>
</evidence>
<dbReference type="EMBL" id="CABDUW010001203">
    <property type="protein sequence ID" value="VTJ79607.1"/>
    <property type="molecule type" value="Genomic_DNA"/>
</dbReference>
<comment type="similarity">
    <text evidence="2">Belongs to the SID1 family.</text>
</comment>
<dbReference type="GO" id="GO:0005886">
    <property type="term" value="C:plasma membrane"/>
    <property type="evidence" value="ECO:0007669"/>
    <property type="project" value="TreeGrafter"/>
</dbReference>
<evidence type="ECO:0000256" key="2">
    <source>
        <dbReference type="ARBA" id="ARBA00006618"/>
    </source>
</evidence>
<accession>A0A5E4CCF1</accession>
<keyword evidence="4 8" id="KW-0732">Signal</keyword>
<proteinExistence type="inferred from homology"/>
<feature type="signal peptide" evidence="8">
    <location>
        <begin position="1"/>
        <end position="25"/>
    </location>
</feature>
<dbReference type="Proteomes" id="UP000335636">
    <property type="component" value="Unassembled WGS sequence"/>
</dbReference>
<dbReference type="AlphaFoldDB" id="A0A5E4CCF1"/>
<dbReference type="EMBL" id="WJEC01000351">
    <property type="protein sequence ID" value="KAF7483609.1"/>
    <property type="molecule type" value="Genomic_DNA"/>
</dbReference>
<keyword evidence="6" id="KW-0472">Membrane</keyword>
<dbReference type="PANTHER" id="PTHR12185:SF15">
    <property type="entry name" value="SID1 TRANSMEMBRANE FAMILY MEMBER 1"/>
    <property type="match status" value="1"/>
</dbReference>
<reference evidence="9" key="2">
    <citation type="submission" date="2020-08" db="EMBL/GenBank/DDBJ databases">
        <authorList>
            <person name="Shumante A."/>
            <person name="Zimin A.V."/>
            <person name="Puiu D."/>
            <person name="Salzberg S.L."/>
        </authorList>
    </citation>
    <scope>NUCLEOTIDE SEQUENCE</scope>
    <source>
        <strain evidence="9">WC2-LM</strain>
        <tissue evidence="9">Liver</tissue>
    </source>
</reference>
<dbReference type="InterPro" id="IPR025958">
    <property type="entry name" value="SID1_TM_fam"/>
</dbReference>
<evidence type="ECO:0000256" key="4">
    <source>
        <dbReference type="ARBA" id="ARBA00022729"/>
    </source>
</evidence>
<comment type="subcellular location">
    <subcellularLocation>
        <location evidence="1">Membrane</location>
        <topology evidence="1">Multi-pass membrane protein</topology>
    </subcellularLocation>
</comment>
<reference evidence="10 11" key="1">
    <citation type="submission" date="2019-04" db="EMBL/GenBank/DDBJ databases">
        <authorList>
            <person name="Alioto T."/>
            <person name="Alioto T."/>
        </authorList>
    </citation>
    <scope>NUCLEOTIDE SEQUENCE [LARGE SCALE GENOMIC DNA]</scope>
</reference>
<dbReference type="GO" id="GO:0003725">
    <property type="term" value="F:double-stranded RNA binding"/>
    <property type="evidence" value="ECO:0007669"/>
    <property type="project" value="TreeGrafter"/>
</dbReference>
<protein>
    <submittedName>
        <fullName evidence="10">Uncharacterized protein</fullName>
    </submittedName>
</protein>
<evidence type="ECO:0000256" key="3">
    <source>
        <dbReference type="ARBA" id="ARBA00022692"/>
    </source>
</evidence>
<dbReference type="Proteomes" id="UP000662637">
    <property type="component" value="Unassembled WGS sequence"/>
</dbReference>
<name>A0A5E4CCF1_MARMO</name>
<evidence type="ECO:0000313" key="10">
    <source>
        <dbReference type="EMBL" id="VTJ79607.1"/>
    </source>
</evidence>
<keyword evidence="5" id="KW-1133">Transmembrane helix</keyword>
<sequence length="115" mass="12681">MRACQRHTLLCALPWLLWAVAPGRPAKPPTQSAALRGAPSDPARGADFNHVYSGVVNLSTENIYSFNYTSQPGQVTAVRVYVNSSSENLNYPVLVVVRQQKEVLSWQVPLLFQGL</sequence>
<gene>
    <name evidence="9" type="ORF">GHT09_004916</name>
    <name evidence="10" type="ORF">MONAX_5E014602</name>
</gene>
<feature type="chain" id="PRO_5036367783" evidence="8">
    <location>
        <begin position="26"/>
        <end position="115"/>
    </location>
</feature>
<keyword evidence="7" id="KW-0325">Glycoprotein</keyword>
<dbReference type="GO" id="GO:0005764">
    <property type="term" value="C:lysosome"/>
    <property type="evidence" value="ECO:0007669"/>
    <property type="project" value="TreeGrafter"/>
</dbReference>